<evidence type="ECO:0000313" key="3">
    <source>
        <dbReference type="Proteomes" id="UP000177478"/>
    </source>
</evidence>
<evidence type="ECO:0000313" key="2">
    <source>
        <dbReference type="EMBL" id="OGN20537.1"/>
    </source>
</evidence>
<dbReference type="Proteomes" id="UP000177478">
    <property type="component" value="Unassembled WGS sequence"/>
</dbReference>
<comment type="caution">
    <text evidence="2">The sequence shown here is derived from an EMBL/GenBank/DDBJ whole genome shotgun (WGS) entry which is preliminary data.</text>
</comment>
<proteinExistence type="predicted"/>
<name>A0A1F8G5A2_9BACT</name>
<reference evidence="2 3" key="1">
    <citation type="journal article" date="2016" name="Nat. Commun.">
        <title>Thousands of microbial genomes shed light on interconnected biogeochemical processes in an aquifer system.</title>
        <authorList>
            <person name="Anantharaman K."/>
            <person name="Brown C.T."/>
            <person name="Hug L.A."/>
            <person name="Sharon I."/>
            <person name="Castelle C.J."/>
            <person name="Probst A.J."/>
            <person name="Thomas B.C."/>
            <person name="Singh A."/>
            <person name="Wilkins M.J."/>
            <person name="Karaoz U."/>
            <person name="Brodie E.L."/>
            <person name="Williams K.H."/>
            <person name="Hubbard S.S."/>
            <person name="Banfield J.F."/>
        </authorList>
    </citation>
    <scope>NUCLEOTIDE SEQUENCE [LARGE SCALE GENOMIC DNA]</scope>
</reference>
<protein>
    <recommendedName>
        <fullName evidence="1">DUF397 domain-containing protein</fullName>
    </recommendedName>
</protein>
<dbReference type="Pfam" id="PF04149">
    <property type="entry name" value="DUF397"/>
    <property type="match status" value="1"/>
</dbReference>
<dbReference type="EMBL" id="MGKD01000002">
    <property type="protein sequence ID" value="OGN20537.1"/>
    <property type="molecule type" value="Genomic_DNA"/>
</dbReference>
<dbReference type="InterPro" id="IPR007278">
    <property type="entry name" value="DUF397"/>
</dbReference>
<dbReference type="STRING" id="1802689.A3F25_02275"/>
<organism evidence="2 3">
    <name type="scientific">Candidatus Yanofskybacteria bacterium RIFCSPHIGHO2_12_FULL_45_19b</name>
    <dbReference type="NCBI Taxonomy" id="1802689"/>
    <lineage>
        <taxon>Bacteria</taxon>
        <taxon>Candidatus Yanofskyibacteriota</taxon>
    </lineage>
</organism>
<evidence type="ECO:0000259" key="1">
    <source>
        <dbReference type="Pfam" id="PF04149"/>
    </source>
</evidence>
<sequence>MKKDKSFPVKDSDFVKGYGTTAGGAWCVEIARKRKGVAVRDSKNREAGILFFTNNEWAAFTNAVKDGEFDPIGPIAKQLRR</sequence>
<feature type="domain" description="DUF397" evidence="1">
    <location>
        <begin position="21"/>
        <end position="65"/>
    </location>
</feature>
<dbReference type="AlphaFoldDB" id="A0A1F8G5A2"/>
<gene>
    <name evidence="2" type="ORF">A3F25_02275</name>
</gene>
<accession>A0A1F8G5A2</accession>